<comment type="subcellular location">
    <subcellularLocation>
        <location evidence="2">Membrane</location>
    </subcellularLocation>
</comment>
<evidence type="ECO:0000256" key="14">
    <source>
        <dbReference type="ARBA" id="ARBA00023136"/>
    </source>
</evidence>
<dbReference type="CDD" id="cd19501">
    <property type="entry name" value="RecA-like_FtsH"/>
    <property type="match status" value="1"/>
</dbReference>
<dbReference type="InterPro" id="IPR003960">
    <property type="entry name" value="ATPase_AAA_CS"/>
</dbReference>
<dbReference type="FunFam" id="3.40.50.300:FF:000001">
    <property type="entry name" value="ATP-dependent zinc metalloprotease FtsH"/>
    <property type="match status" value="1"/>
</dbReference>
<evidence type="ECO:0000256" key="12">
    <source>
        <dbReference type="ARBA" id="ARBA00022989"/>
    </source>
</evidence>
<name>A0A8J6CBE3_DIALT</name>
<feature type="chain" id="PRO_5035277313" description="AAA+ ATPase domain-containing protein" evidence="17">
    <location>
        <begin position="20"/>
        <end position="705"/>
    </location>
</feature>
<evidence type="ECO:0000256" key="5">
    <source>
        <dbReference type="ARBA" id="ARBA00022670"/>
    </source>
</evidence>
<feature type="signal peptide" evidence="17">
    <location>
        <begin position="1"/>
        <end position="19"/>
    </location>
</feature>
<dbReference type="FunFam" id="1.20.58.760:FF:000001">
    <property type="entry name" value="ATP-dependent zinc metalloprotease FtsH"/>
    <property type="match status" value="1"/>
</dbReference>
<reference evidence="19" key="1">
    <citation type="submission" date="2021-05" db="EMBL/GenBank/DDBJ databases">
        <title>The genome of the haptophyte Pavlova lutheri (Diacronema luteri, Pavlovales) - a model for lipid biosynthesis in eukaryotic algae.</title>
        <authorList>
            <person name="Hulatt C.J."/>
            <person name="Posewitz M.C."/>
        </authorList>
    </citation>
    <scope>NUCLEOTIDE SEQUENCE</scope>
    <source>
        <strain evidence="19">NIVA-4/92</strain>
    </source>
</reference>
<keyword evidence="10" id="KW-0862">Zinc</keyword>
<dbReference type="Pfam" id="PF17862">
    <property type="entry name" value="AAA_lid_3"/>
    <property type="match status" value="1"/>
</dbReference>
<dbReference type="Gene3D" id="3.40.50.300">
    <property type="entry name" value="P-loop containing nucleotide triphosphate hydrolases"/>
    <property type="match status" value="1"/>
</dbReference>
<dbReference type="GO" id="GO:0006508">
    <property type="term" value="P:proteolysis"/>
    <property type="evidence" value="ECO:0007669"/>
    <property type="project" value="UniProtKB-KW"/>
</dbReference>
<dbReference type="InterPro" id="IPR041569">
    <property type="entry name" value="AAA_lid_3"/>
</dbReference>
<evidence type="ECO:0000256" key="8">
    <source>
        <dbReference type="ARBA" id="ARBA00022741"/>
    </source>
</evidence>
<dbReference type="SUPFAM" id="SSF52540">
    <property type="entry name" value="P-loop containing nucleoside triphosphate hydrolases"/>
    <property type="match status" value="1"/>
</dbReference>
<dbReference type="Proteomes" id="UP000751190">
    <property type="component" value="Unassembled WGS sequence"/>
</dbReference>
<dbReference type="SUPFAM" id="SSF140990">
    <property type="entry name" value="FtsH protease domain-like"/>
    <property type="match status" value="1"/>
</dbReference>
<keyword evidence="13" id="KW-0482">Metalloprotease</keyword>
<feature type="transmembrane region" description="Helical" evidence="16">
    <location>
        <begin position="83"/>
        <end position="107"/>
    </location>
</feature>
<keyword evidence="11" id="KW-0067">ATP-binding</keyword>
<dbReference type="PANTHER" id="PTHR23076">
    <property type="entry name" value="METALLOPROTEASE M41 FTSH"/>
    <property type="match status" value="1"/>
</dbReference>
<dbReference type="PANTHER" id="PTHR23076:SF113">
    <property type="entry name" value="ATP-DEPENDENT ZINC METALLOPROTEASE FTSH 1, CHLOROPLASTIC-RELATED"/>
    <property type="match status" value="1"/>
</dbReference>
<dbReference type="SMART" id="SM00382">
    <property type="entry name" value="AAA"/>
    <property type="match status" value="1"/>
</dbReference>
<proteinExistence type="inferred from homology"/>
<dbReference type="InterPro" id="IPR003959">
    <property type="entry name" value="ATPase_AAA_core"/>
</dbReference>
<evidence type="ECO:0000256" key="11">
    <source>
        <dbReference type="ARBA" id="ARBA00022840"/>
    </source>
</evidence>
<evidence type="ECO:0000256" key="9">
    <source>
        <dbReference type="ARBA" id="ARBA00022801"/>
    </source>
</evidence>
<gene>
    <name evidence="19" type="ORF">KFE25_010580</name>
</gene>
<comment type="similarity">
    <text evidence="3">In the C-terminal section; belongs to the peptidase M41 family.</text>
</comment>
<dbReference type="Gene3D" id="1.10.8.60">
    <property type="match status" value="1"/>
</dbReference>
<dbReference type="FunFam" id="1.10.8.60:FF:000001">
    <property type="entry name" value="ATP-dependent zinc metalloprotease FtsH"/>
    <property type="match status" value="1"/>
</dbReference>
<dbReference type="GO" id="GO:0010304">
    <property type="term" value="P:PSII associated light-harvesting complex II catabolic process"/>
    <property type="evidence" value="ECO:0007669"/>
    <property type="project" value="UniProtKB-ARBA"/>
</dbReference>
<evidence type="ECO:0000256" key="6">
    <source>
        <dbReference type="ARBA" id="ARBA00022692"/>
    </source>
</evidence>
<dbReference type="HAMAP" id="MF_01458">
    <property type="entry name" value="FtsH"/>
    <property type="match status" value="1"/>
</dbReference>
<evidence type="ECO:0000256" key="10">
    <source>
        <dbReference type="ARBA" id="ARBA00022833"/>
    </source>
</evidence>
<accession>A0A8J6CBE3</accession>
<keyword evidence="14 16" id="KW-0472">Membrane</keyword>
<dbReference type="InterPro" id="IPR000642">
    <property type="entry name" value="Peptidase_M41"/>
</dbReference>
<evidence type="ECO:0000256" key="15">
    <source>
        <dbReference type="SAM" id="MobiDB-lite"/>
    </source>
</evidence>
<feature type="domain" description="AAA+ ATPase" evidence="18">
    <location>
        <begin position="279"/>
        <end position="420"/>
    </location>
</feature>
<dbReference type="GO" id="GO:0016887">
    <property type="term" value="F:ATP hydrolysis activity"/>
    <property type="evidence" value="ECO:0007669"/>
    <property type="project" value="InterPro"/>
</dbReference>
<evidence type="ECO:0000313" key="20">
    <source>
        <dbReference type="Proteomes" id="UP000751190"/>
    </source>
</evidence>
<evidence type="ECO:0000256" key="2">
    <source>
        <dbReference type="ARBA" id="ARBA00004370"/>
    </source>
</evidence>
<protein>
    <recommendedName>
        <fullName evidence="18">AAA+ ATPase domain-containing protein</fullName>
    </recommendedName>
</protein>
<dbReference type="InterPro" id="IPR005936">
    <property type="entry name" value="FtsH"/>
</dbReference>
<dbReference type="GO" id="GO:0046872">
    <property type="term" value="F:metal ion binding"/>
    <property type="evidence" value="ECO:0007669"/>
    <property type="project" value="UniProtKB-KW"/>
</dbReference>
<dbReference type="OMA" id="PEEDIYC"/>
<evidence type="ECO:0000256" key="17">
    <source>
        <dbReference type="SAM" id="SignalP"/>
    </source>
</evidence>
<evidence type="ECO:0000256" key="16">
    <source>
        <dbReference type="SAM" id="Phobius"/>
    </source>
</evidence>
<dbReference type="OrthoDB" id="8120271at2759"/>
<evidence type="ECO:0000256" key="3">
    <source>
        <dbReference type="ARBA" id="ARBA00010044"/>
    </source>
</evidence>
<comment type="caution">
    <text evidence="19">The sequence shown here is derived from an EMBL/GenBank/DDBJ whole genome shotgun (WGS) entry which is preliminary data.</text>
</comment>
<keyword evidence="7" id="KW-0479">Metal-binding</keyword>
<keyword evidence="5" id="KW-0645">Protease</keyword>
<dbReference type="GO" id="GO:0004222">
    <property type="term" value="F:metalloendopeptidase activity"/>
    <property type="evidence" value="ECO:0007669"/>
    <property type="project" value="InterPro"/>
</dbReference>
<comment type="similarity">
    <text evidence="4">In the N-terminal section; belongs to the AAA ATPase family.</text>
</comment>
<keyword evidence="12 16" id="KW-1133">Transmembrane helix</keyword>
<dbReference type="EMBL" id="JAGTXO010000026">
    <property type="protein sequence ID" value="KAG8461393.1"/>
    <property type="molecule type" value="Genomic_DNA"/>
</dbReference>
<dbReference type="GO" id="GO:0004176">
    <property type="term" value="F:ATP-dependent peptidase activity"/>
    <property type="evidence" value="ECO:0007669"/>
    <property type="project" value="InterPro"/>
</dbReference>
<keyword evidence="8" id="KW-0547">Nucleotide-binding</keyword>
<keyword evidence="17" id="KW-0732">Signal</keyword>
<dbReference type="AlphaFoldDB" id="A0A8J6CBE3"/>
<evidence type="ECO:0000256" key="7">
    <source>
        <dbReference type="ARBA" id="ARBA00022723"/>
    </source>
</evidence>
<keyword evidence="20" id="KW-1185">Reference proteome</keyword>
<comment type="cofactor">
    <cofactor evidence="1">
        <name>Zn(2+)</name>
        <dbReference type="ChEBI" id="CHEBI:29105"/>
    </cofactor>
</comment>
<dbReference type="PROSITE" id="PS00674">
    <property type="entry name" value="AAA"/>
    <property type="match status" value="1"/>
</dbReference>
<sequence length="705" mass="75257">MLWLSLAVCGALRAPSGHAPPLLRRVARPRVAPPAPLAVALAPALGAHLAPVAAARASVAMQSTNSSDSPPPQQKKPRRRGGWFARLYSPLVFLAAFAVTFALHLTWRSSGSSISRVGYSEAVLEIKRGGVRRAQFSPTERELWMQTVKDETQRVAIIPAVHPQLVDLLTARNVPFSVMPVPDENPLAQFLAGVALPLLLFWALFLRVGSGGSSSSSGGGNPLSMLSQLRKAQSELRITPDTGVTFADVAGCDGSKLELREIVDFLKRPGKFVALGARAPRGVLLEGPPGTGKTLLARAVAGEAGVPFISASGSEFVEMFVGVGASRIRDLFERAKGAAPCIIFIDEIDAIGKARGGGAGMGGGNDEREQTLNQILTEMDGFDKATGVVVLAATNRADVLDPALLRPGRFDRRVPVDLPDRAGRLAILKVHARDKPLGTDVELASVAARTTGFSGAALANLLNEAAIVTARRDKSEITMAEVEYALDRLTVGLEQRTGMASDARKRLVAYHEAGHAIMGALTPQFDLIGKVTIVPRSNGAGGFTLFVPSDERQDSGLYSRRYLDGQLAVALGGRVAEELVYGRDEVTTGASSDLQRVADVARKMVTQWGFAADSLGSTAWELPMGTGFNTPKMASEATQQRIDEQVEKIVRKAYETCRDTLSQNRALLDRLVEQLVERETVNADELTAMVTELAVPVRQPPPPGI</sequence>
<dbReference type="GO" id="GO:0005524">
    <property type="term" value="F:ATP binding"/>
    <property type="evidence" value="ECO:0007669"/>
    <property type="project" value="UniProtKB-KW"/>
</dbReference>
<dbReference type="NCBIfam" id="TIGR01241">
    <property type="entry name" value="FtsH_fam"/>
    <property type="match status" value="1"/>
</dbReference>
<dbReference type="GO" id="GO:0009535">
    <property type="term" value="C:chloroplast thylakoid membrane"/>
    <property type="evidence" value="ECO:0007669"/>
    <property type="project" value="TreeGrafter"/>
</dbReference>
<dbReference type="InterPro" id="IPR003593">
    <property type="entry name" value="AAA+_ATPase"/>
</dbReference>
<dbReference type="Pfam" id="PF00004">
    <property type="entry name" value="AAA"/>
    <property type="match status" value="1"/>
</dbReference>
<keyword evidence="6 16" id="KW-0812">Transmembrane</keyword>
<dbReference type="InterPro" id="IPR027417">
    <property type="entry name" value="P-loop_NTPase"/>
</dbReference>
<keyword evidence="9" id="KW-0378">Hydrolase</keyword>
<dbReference type="Gene3D" id="1.20.58.760">
    <property type="entry name" value="Peptidase M41"/>
    <property type="match status" value="1"/>
</dbReference>
<evidence type="ECO:0000313" key="19">
    <source>
        <dbReference type="EMBL" id="KAG8461393.1"/>
    </source>
</evidence>
<dbReference type="Pfam" id="PF01434">
    <property type="entry name" value="Peptidase_M41"/>
    <property type="match status" value="1"/>
</dbReference>
<dbReference type="InterPro" id="IPR037219">
    <property type="entry name" value="Peptidase_M41-like"/>
</dbReference>
<feature type="region of interest" description="Disordered" evidence="15">
    <location>
        <begin position="60"/>
        <end position="79"/>
    </location>
</feature>
<evidence type="ECO:0000256" key="1">
    <source>
        <dbReference type="ARBA" id="ARBA00001947"/>
    </source>
</evidence>
<evidence type="ECO:0000256" key="4">
    <source>
        <dbReference type="ARBA" id="ARBA00010550"/>
    </source>
</evidence>
<evidence type="ECO:0000259" key="18">
    <source>
        <dbReference type="SMART" id="SM00382"/>
    </source>
</evidence>
<evidence type="ECO:0000256" key="13">
    <source>
        <dbReference type="ARBA" id="ARBA00023049"/>
    </source>
</evidence>
<organism evidence="19 20">
    <name type="scientific">Diacronema lutheri</name>
    <name type="common">Unicellular marine alga</name>
    <name type="synonym">Monochrysis lutheri</name>
    <dbReference type="NCBI Taxonomy" id="2081491"/>
    <lineage>
        <taxon>Eukaryota</taxon>
        <taxon>Haptista</taxon>
        <taxon>Haptophyta</taxon>
        <taxon>Pavlovophyceae</taxon>
        <taxon>Pavlovales</taxon>
        <taxon>Pavlovaceae</taxon>
        <taxon>Diacronema</taxon>
    </lineage>
</organism>